<feature type="region of interest" description="Disordered" evidence="4">
    <location>
        <begin position="150"/>
        <end position="186"/>
    </location>
</feature>
<feature type="region of interest" description="Disordered" evidence="4">
    <location>
        <begin position="465"/>
        <end position="510"/>
    </location>
</feature>
<feature type="compositionally biased region" description="Low complexity" evidence="4">
    <location>
        <begin position="371"/>
        <end position="391"/>
    </location>
</feature>
<organism evidence="6 7">
    <name type="scientific">Hohenbuehelia grisea</name>
    <dbReference type="NCBI Taxonomy" id="104357"/>
    <lineage>
        <taxon>Eukaryota</taxon>
        <taxon>Fungi</taxon>
        <taxon>Dikarya</taxon>
        <taxon>Basidiomycota</taxon>
        <taxon>Agaricomycotina</taxon>
        <taxon>Agaricomycetes</taxon>
        <taxon>Agaricomycetidae</taxon>
        <taxon>Agaricales</taxon>
        <taxon>Pleurotineae</taxon>
        <taxon>Pleurotaceae</taxon>
        <taxon>Hohenbuehelia</taxon>
    </lineage>
</organism>
<feature type="compositionally biased region" description="Low complexity" evidence="4">
    <location>
        <begin position="501"/>
        <end position="510"/>
    </location>
</feature>
<proteinExistence type="predicted"/>
<dbReference type="PANTHER" id="PTHR12515">
    <property type="entry name" value="STERILE ALPHA MOTIF DOMAIN CONTAINING PROTEIN 4-RELATED"/>
    <property type="match status" value="1"/>
</dbReference>
<dbReference type="Pfam" id="PF25479">
    <property type="entry name" value="Vts1"/>
    <property type="match status" value="1"/>
</dbReference>
<dbReference type="Gene3D" id="1.10.150.50">
    <property type="entry name" value="Transcription Factor, Ets-1"/>
    <property type="match status" value="1"/>
</dbReference>
<evidence type="ECO:0000313" key="6">
    <source>
        <dbReference type="EMBL" id="KAL0956204.1"/>
    </source>
</evidence>
<keyword evidence="7" id="KW-1185">Reference proteome</keyword>
<feature type="domain" description="SAM" evidence="5">
    <location>
        <begin position="397"/>
        <end position="461"/>
    </location>
</feature>
<keyword evidence="3" id="KW-0694">RNA-binding</keyword>
<feature type="region of interest" description="Disordered" evidence="4">
    <location>
        <begin position="1"/>
        <end position="28"/>
    </location>
</feature>
<evidence type="ECO:0000256" key="1">
    <source>
        <dbReference type="ARBA" id="ARBA00004496"/>
    </source>
</evidence>
<dbReference type="InterPro" id="IPR013761">
    <property type="entry name" value="SAM/pointed_sf"/>
</dbReference>
<dbReference type="PANTHER" id="PTHR12515:SF5">
    <property type="entry name" value="PROTEIN SMAUG"/>
    <property type="match status" value="1"/>
</dbReference>
<comment type="caution">
    <text evidence="6">The sequence shown here is derived from an EMBL/GenBank/DDBJ whole genome shotgun (WGS) entry which is preliminary data.</text>
</comment>
<name>A0ABR3JK95_9AGAR</name>
<dbReference type="SUPFAM" id="SSF47769">
    <property type="entry name" value="SAM/Pointed domain"/>
    <property type="match status" value="1"/>
</dbReference>
<feature type="compositionally biased region" description="Polar residues" evidence="4">
    <location>
        <begin position="320"/>
        <end position="340"/>
    </location>
</feature>
<dbReference type="InterPro" id="IPR057327">
    <property type="entry name" value="Vts1_dom"/>
</dbReference>
<gene>
    <name evidence="6" type="ORF">HGRIS_002361</name>
</gene>
<evidence type="ECO:0000256" key="4">
    <source>
        <dbReference type="SAM" id="MobiDB-lite"/>
    </source>
</evidence>
<dbReference type="SMART" id="SM00454">
    <property type="entry name" value="SAM"/>
    <property type="match status" value="1"/>
</dbReference>
<comment type="subcellular location">
    <subcellularLocation>
        <location evidence="1">Cytoplasm</location>
    </subcellularLocation>
</comment>
<accession>A0ABR3JK95</accession>
<dbReference type="EMBL" id="JASNQZ010000006">
    <property type="protein sequence ID" value="KAL0956204.1"/>
    <property type="molecule type" value="Genomic_DNA"/>
</dbReference>
<dbReference type="InterPro" id="IPR001660">
    <property type="entry name" value="SAM"/>
</dbReference>
<sequence>MLSVQAQNMNGSPIIASTETTHRSPAHRPASLAVPLPSAGVPSSPRFGTPISGRPASEILGSARLPTREVESLDQWFENFQTYEATLEAMAAASVDPKFSEELSTIEHWFKILSEPERTATLYTLLQHSSQIQIRFLIAVLQQMLKSDANPPPTASLDGQMRVKSGNRNARPPSLNLPAPDSPAVMNLPSALESATLRSADAKLSSAQSEQMPLPSTAQTQDLMLPDEASWASMVKTPSTPMFNNTGPKAKRPMPELNAGMNQFPGFAQPGMGLPNLAGNPYSMGMLGQMGISAEAQILAMQMMMNGGFMPGAQIPMPQPQTQNQRGAQGQRQPSRNGGTNWRAPGSGRYPGSALRSAGLKSAGIKSAGLKSGGLKSSGLASAASTGSTGTPREEDFDPELLNDIPAWLKLFRLHKYTDCFAGLTWQEIVALDDAALEAKGVTTLGARRRLLRTFEMVRHKMGMEPSTAEGTADAATPTGAEGVAPEKANTPETPQPTPAPAETAPISAA</sequence>
<reference evidence="7" key="1">
    <citation type="submission" date="2024-06" db="EMBL/GenBank/DDBJ databases">
        <title>Multi-omics analyses provide insights into the biosynthesis of the anticancer antibiotic pleurotin in Hohenbuehelia grisea.</title>
        <authorList>
            <person name="Weaver J.A."/>
            <person name="Alberti F."/>
        </authorList>
    </citation>
    <scope>NUCLEOTIDE SEQUENCE [LARGE SCALE GENOMIC DNA]</scope>
    <source>
        <strain evidence="7">T-177</strain>
    </source>
</reference>
<dbReference type="InterPro" id="IPR050897">
    <property type="entry name" value="SMAUG/VTS1_RNA-bind"/>
</dbReference>
<protein>
    <recommendedName>
        <fullName evidence="5">SAM domain-containing protein</fullName>
    </recommendedName>
</protein>
<feature type="compositionally biased region" description="Polar residues" evidence="4">
    <location>
        <begin position="1"/>
        <end position="19"/>
    </location>
</feature>
<evidence type="ECO:0000313" key="7">
    <source>
        <dbReference type="Proteomes" id="UP001556367"/>
    </source>
</evidence>
<dbReference type="Proteomes" id="UP001556367">
    <property type="component" value="Unassembled WGS sequence"/>
</dbReference>
<feature type="region of interest" description="Disordered" evidence="4">
    <location>
        <begin position="371"/>
        <end position="398"/>
    </location>
</feature>
<evidence type="ECO:0000256" key="2">
    <source>
        <dbReference type="ARBA" id="ARBA00022490"/>
    </source>
</evidence>
<evidence type="ECO:0000256" key="3">
    <source>
        <dbReference type="ARBA" id="ARBA00022884"/>
    </source>
</evidence>
<evidence type="ECO:0000259" key="5">
    <source>
        <dbReference type="SMART" id="SM00454"/>
    </source>
</evidence>
<feature type="region of interest" description="Disordered" evidence="4">
    <location>
        <begin position="310"/>
        <end position="355"/>
    </location>
</feature>
<keyword evidence="2" id="KW-0963">Cytoplasm</keyword>